<dbReference type="Proteomes" id="UP000231152">
    <property type="component" value="Unassembled WGS sequence"/>
</dbReference>
<reference evidence="1 2" key="1">
    <citation type="submission" date="2017-09" db="EMBL/GenBank/DDBJ databases">
        <title>Depth-based differentiation of microbial function through sediment-hosted aquifers and enrichment of novel symbionts in the deep terrestrial subsurface.</title>
        <authorList>
            <person name="Probst A.J."/>
            <person name="Ladd B."/>
            <person name="Jarett J.K."/>
            <person name="Geller-Mcgrath D.E."/>
            <person name="Sieber C.M."/>
            <person name="Emerson J.B."/>
            <person name="Anantharaman K."/>
            <person name="Thomas B.C."/>
            <person name="Malmstrom R."/>
            <person name="Stieglmeier M."/>
            <person name="Klingl A."/>
            <person name="Woyke T."/>
            <person name="Ryan C.M."/>
            <person name="Banfield J.F."/>
        </authorList>
    </citation>
    <scope>NUCLEOTIDE SEQUENCE [LARGE SCALE GENOMIC DNA]</scope>
    <source>
        <strain evidence="1">CG10_big_fil_rev_8_21_14_0_10_48_11</strain>
    </source>
</reference>
<sequence length="157" mass="18083">MKKGRGEELLPDLAGASEEVIRLAIDQEAKGLSIPTEEWVGLVPTFAVRTVMFANPMETGTQPYAIFRRRRDRWVVTTQPRIKAVDLTAEIPETHCLCDRTVKTEICYDWDIGHHVVAFHIFGTTGLTQLLDYFETRFGSKMCVPEWFIIPRDERWV</sequence>
<evidence type="ECO:0000313" key="2">
    <source>
        <dbReference type="Proteomes" id="UP000231152"/>
    </source>
</evidence>
<proteinExistence type="predicted"/>
<organism evidence="1 2">
    <name type="scientific">Candidatus Uhrbacteria bacterium CG10_big_fil_rev_8_21_14_0_10_48_11</name>
    <dbReference type="NCBI Taxonomy" id="1975037"/>
    <lineage>
        <taxon>Bacteria</taxon>
        <taxon>Candidatus Uhriibacteriota</taxon>
    </lineage>
</organism>
<name>A0A2M8LDI8_9BACT</name>
<accession>A0A2M8LDI8</accession>
<comment type="caution">
    <text evidence="1">The sequence shown here is derived from an EMBL/GenBank/DDBJ whole genome shotgun (WGS) entry which is preliminary data.</text>
</comment>
<gene>
    <name evidence="1" type="ORF">COV04_04340</name>
</gene>
<dbReference type="AlphaFoldDB" id="A0A2M8LDI8"/>
<protein>
    <submittedName>
        <fullName evidence="1">Uncharacterized protein</fullName>
    </submittedName>
</protein>
<dbReference type="EMBL" id="PFET01000014">
    <property type="protein sequence ID" value="PJE75504.1"/>
    <property type="molecule type" value="Genomic_DNA"/>
</dbReference>
<evidence type="ECO:0000313" key="1">
    <source>
        <dbReference type="EMBL" id="PJE75504.1"/>
    </source>
</evidence>